<dbReference type="AlphaFoldDB" id="A0AAE9ZIL8"/>
<reference evidence="7" key="1">
    <citation type="submission" date="2023-02" db="EMBL/GenBank/DDBJ databases">
        <title>Genome sequence of Hyphococcus flavus.</title>
        <authorList>
            <person name="Rong J.-C."/>
            <person name="Zhao Q."/>
            <person name="Yi M."/>
            <person name="Wu J.-Y."/>
        </authorList>
    </citation>
    <scope>NUCLEOTIDE SEQUENCE</scope>
    <source>
        <strain evidence="7">MCCC 1K03223</strain>
    </source>
</reference>
<dbReference type="NCBIfam" id="TIGR04408">
    <property type="entry name" value="LptG_lptG"/>
    <property type="match status" value="1"/>
</dbReference>
<evidence type="ECO:0000256" key="2">
    <source>
        <dbReference type="ARBA" id="ARBA00022475"/>
    </source>
</evidence>
<keyword evidence="4 6" id="KW-1133">Transmembrane helix</keyword>
<feature type="transmembrane region" description="Helical" evidence="6">
    <location>
        <begin position="336"/>
        <end position="361"/>
    </location>
</feature>
<keyword evidence="5 6" id="KW-0472">Membrane</keyword>
<dbReference type="EMBL" id="CP118166">
    <property type="protein sequence ID" value="WDI31671.1"/>
    <property type="molecule type" value="Genomic_DNA"/>
</dbReference>
<gene>
    <name evidence="7" type="primary">lptG</name>
    <name evidence="7" type="ORF">PUV54_00525</name>
</gene>
<feature type="transmembrane region" description="Helical" evidence="6">
    <location>
        <begin position="99"/>
        <end position="121"/>
    </location>
</feature>
<feature type="transmembrane region" description="Helical" evidence="6">
    <location>
        <begin position="6"/>
        <end position="32"/>
    </location>
</feature>
<dbReference type="Pfam" id="PF03739">
    <property type="entry name" value="LptF_LptG"/>
    <property type="match status" value="1"/>
</dbReference>
<keyword evidence="2" id="KW-1003">Cell membrane</keyword>
<dbReference type="PANTHER" id="PTHR33529">
    <property type="entry name" value="SLR0882 PROTEIN-RELATED"/>
    <property type="match status" value="1"/>
</dbReference>
<feature type="transmembrane region" description="Helical" evidence="6">
    <location>
        <begin position="305"/>
        <end position="324"/>
    </location>
</feature>
<keyword evidence="8" id="KW-1185">Reference proteome</keyword>
<evidence type="ECO:0000256" key="6">
    <source>
        <dbReference type="SAM" id="Phobius"/>
    </source>
</evidence>
<organism evidence="7 8">
    <name type="scientific">Hyphococcus flavus</name>
    <dbReference type="NCBI Taxonomy" id="1866326"/>
    <lineage>
        <taxon>Bacteria</taxon>
        <taxon>Pseudomonadati</taxon>
        <taxon>Pseudomonadota</taxon>
        <taxon>Alphaproteobacteria</taxon>
        <taxon>Parvularculales</taxon>
        <taxon>Parvularculaceae</taxon>
        <taxon>Hyphococcus</taxon>
    </lineage>
</organism>
<protein>
    <submittedName>
        <fullName evidence="7">LPS export ABC transporter permease LptG</fullName>
    </submittedName>
</protein>
<comment type="subcellular location">
    <subcellularLocation>
        <location evidence="1">Cell membrane</location>
        <topology evidence="1">Multi-pass membrane protein</topology>
    </subcellularLocation>
</comment>
<feature type="transmembrane region" description="Helical" evidence="6">
    <location>
        <begin position="53"/>
        <end position="79"/>
    </location>
</feature>
<evidence type="ECO:0000256" key="4">
    <source>
        <dbReference type="ARBA" id="ARBA00022989"/>
    </source>
</evidence>
<dbReference type="InterPro" id="IPR030923">
    <property type="entry name" value="LptG"/>
</dbReference>
<dbReference type="KEGG" id="hfl:PUV54_00525"/>
<dbReference type="InterPro" id="IPR005495">
    <property type="entry name" value="LptG/LptF_permease"/>
</dbReference>
<evidence type="ECO:0000313" key="8">
    <source>
        <dbReference type="Proteomes" id="UP001214043"/>
    </source>
</evidence>
<dbReference type="PANTHER" id="PTHR33529:SF2">
    <property type="entry name" value="LIPOPOLYSACCHARIDE EXPORT SYSTEM PERMEASE PROTEIN LPTG"/>
    <property type="match status" value="1"/>
</dbReference>
<sequence>MPPATLFNYIALRAIIAIGGLFAILASLVMLVDFIENLRFAGKAAGGDFGLALSLTILKAPSLTQTLIPFVFLFGSIWMFHQLNKRSEISVMRSAGLSVWRLIGPAALIASISGLVIITIIDPLSAGLRGQAELLKNRNEGADRNLVQVFGDGIWLRQQDNTKKLIINAKNFDEERAALEDVTIWRFTLENKFEERIDAEEAYLSGRTLELHDARLRGPGSDRERYTPIFAVETSLSAGNLRERVAPPETMSLWRLPEFILLAEAAGLPTTRYNIRFHDLCSTPLKLLAMVLIAAAFSMRPGRAGAGLELAILSILAGFALYILSEISTALGESGLAPVALAAWTPAIVASLAALTTLLHLEDG</sequence>
<dbReference type="GO" id="GO:0043190">
    <property type="term" value="C:ATP-binding cassette (ABC) transporter complex"/>
    <property type="evidence" value="ECO:0007669"/>
    <property type="project" value="InterPro"/>
</dbReference>
<dbReference type="GO" id="GO:0055085">
    <property type="term" value="P:transmembrane transport"/>
    <property type="evidence" value="ECO:0007669"/>
    <property type="project" value="InterPro"/>
</dbReference>
<dbReference type="RefSeq" id="WP_274493558.1">
    <property type="nucleotide sequence ID" value="NZ_CP118166.1"/>
</dbReference>
<evidence type="ECO:0000256" key="5">
    <source>
        <dbReference type="ARBA" id="ARBA00023136"/>
    </source>
</evidence>
<evidence type="ECO:0000256" key="3">
    <source>
        <dbReference type="ARBA" id="ARBA00022692"/>
    </source>
</evidence>
<dbReference type="GO" id="GO:0015920">
    <property type="term" value="P:lipopolysaccharide transport"/>
    <property type="evidence" value="ECO:0007669"/>
    <property type="project" value="TreeGrafter"/>
</dbReference>
<accession>A0AAE9ZIL8</accession>
<evidence type="ECO:0000256" key="1">
    <source>
        <dbReference type="ARBA" id="ARBA00004651"/>
    </source>
</evidence>
<evidence type="ECO:0000313" key="7">
    <source>
        <dbReference type="EMBL" id="WDI31671.1"/>
    </source>
</evidence>
<name>A0AAE9ZIL8_9PROT</name>
<proteinExistence type="predicted"/>
<dbReference type="Proteomes" id="UP001214043">
    <property type="component" value="Chromosome"/>
</dbReference>
<keyword evidence="3 6" id="KW-0812">Transmembrane</keyword>